<dbReference type="Proteomes" id="UP000829720">
    <property type="component" value="Unassembled WGS sequence"/>
</dbReference>
<name>A0A8T3DWP3_9TELE</name>
<accession>A0A8T3DWP3</accession>
<gene>
    <name evidence="1" type="ORF">AGOR_G00033470</name>
</gene>
<keyword evidence="2" id="KW-1185">Reference proteome</keyword>
<reference evidence="1" key="1">
    <citation type="submission" date="2021-01" db="EMBL/GenBank/DDBJ databases">
        <authorList>
            <person name="Zahm M."/>
            <person name="Roques C."/>
            <person name="Cabau C."/>
            <person name="Klopp C."/>
            <person name="Donnadieu C."/>
            <person name="Jouanno E."/>
            <person name="Lampietro C."/>
            <person name="Louis A."/>
            <person name="Herpin A."/>
            <person name="Echchiki A."/>
            <person name="Berthelot C."/>
            <person name="Parey E."/>
            <person name="Roest-Crollius H."/>
            <person name="Braasch I."/>
            <person name="Postlethwait J."/>
            <person name="Bobe J."/>
            <person name="Montfort J."/>
            <person name="Bouchez O."/>
            <person name="Begum T."/>
            <person name="Mejri S."/>
            <person name="Adams A."/>
            <person name="Chen W.-J."/>
            <person name="Guiguen Y."/>
        </authorList>
    </citation>
    <scope>NUCLEOTIDE SEQUENCE</scope>
    <source>
        <tissue evidence="1">Blood</tissue>
    </source>
</reference>
<dbReference type="EMBL" id="JAERUA010000003">
    <property type="protein sequence ID" value="KAI1901352.1"/>
    <property type="molecule type" value="Genomic_DNA"/>
</dbReference>
<proteinExistence type="predicted"/>
<evidence type="ECO:0000313" key="1">
    <source>
        <dbReference type="EMBL" id="KAI1901352.1"/>
    </source>
</evidence>
<organism evidence="1 2">
    <name type="scientific">Albula goreensis</name>
    <dbReference type="NCBI Taxonomy" id="1534307"/>
    <lineage>
        <taxon>Eukaryota</taxon>
        <taxon>Metazoa</taxon>
        <taxon>Chordata</taxon>
        <taxon>Craniata</taxon>
        <taxon>Vertebrata</taxon>
        <taxon>Euteleostomi</taxon>
        <taxon>Actinopterygii</taxon>
        <taxon>Neopterygii</taxon>
        <taxon>Teleostei</taxon>
        <taxon>Albuliformes</taxon>
        <taxon>Albulidae</taxon>
        <taxon>Albula</taxon>
    </lineage>
</organism>
<dbReference type="OrthoDB" id="6119988at2759"/>
<dbReference type="PANTHER" id="PTHR46791:SF12">
    <property type="match status" value="1"/>
</dbReference>
<dbReference type="AlphaFoldDB" id="A0A8T3DWP3"/>
<sequence length="220" mass="24868">MHCHFCGCEPVRCSACGKKVEVLQMQGASNDEAPRRDSATSLLSTLKCLFCGERLVVGGRFCAYCGRKQELKDETSFAEPHNQTAMSSPDTTQDYLVVTVPSHEDLTEPVPSQEELIEQYFHAGHSYKDIVDLLSAEHDICVSLRTVKSRLSSLGLFRRKYYSRSEDIRKAVVQELQVHGQLLGYRTMWQVLKHKYGLHAKRSDVMRLLSETKGRSTPQA</sequence>
<protein>
    <submittedName>
        <fullName evidence="1">Uncharacterized protein</fullName>
    </submittedName>
</protein>
<evidence type="ECO:0000313" key="2">
    <source>
        <dbReference type="Proteomes" id="UP000829720"/>
    </source>
</evidence>
<dbReference type="PANTHER" id="PTHR46791">
    <property type="entry name" value="EXPRESSED PROTEIN"/>
    <property type="match status" value="1"/>
</dbReference>
<comment type="caution">
    <text evidence="1">The sequence shown here is derived from an EMBL/GenBank/DDBJ whole genome shotgun (WGS) entry which is preliminary data.</text>
</comment>